<dbReference type="Pfam" id="PF00378">
    <property type="entry name" value="ECH_1"/>
    <property type="match status" value="1"/>
</dbReference>
<dbReference type="GO" id="GO:0006635">
    <property type="term" value="P:fatty acid beta-oxidation"/>
    <property type="evidence" value="ECO:0007669"/>
    <property type="project" value="TreeGrafter"/>
</dbReference>
<dbReference type="InterPro" id="IPR029045">
    <property type="entry name" value="ClpP/crotonase-like_dom_sf"/>
</dbReference>
<dbReference type="AlphaFoldDB" id="D5WXT4"/>
<dbReference type="GO" id="GO:0016853">
    <property type="term" value="F:isomerase activity"/>
    <property type="evidence" value="ECO:0007669"/>
    <property type="project" value="UniProtKB-KW"/>
</dbReference>
<sequence>MSYVRWIRRSEDPRIAQIVLSREPVMNAFNTEMAKELISACRDIQGCDDIRVVGLVSSDSRFFCTGADLKERNNMTDEQWRAQHKLFEEMFYTLADLPMPTIAVIDGYCLAGGMELALNCDLWVVSEDAVFGLPEVTRGIMPGGGGTRLLAKRIGVHRAKEVILSGQKFTAWQMASMGAVNSLVPREQLDTEFLNLARSISQNAPLAVQYSKAAIDELFGMPDADARIRELYWYNKCVDTEDRLEGIRAFNERRPPNFVGR</sequence>
<dbReference type="PANTHER" id="PTHR11941">
    <property type="entry name" value="ENOYL-COA HYDRATASE-RELATED"/>
    <property type="match status" value="1"/>
</dbReference>
<dbReference type="eggNOG" id="COG1024">
    <property type="taxonomic scope" value="Bacteria"/>
</dbReference>
<dbReference type="STRING" id="562970.Btus_1266"/>
<proteinExistence type="inferred from homology"/>
<dbReference type="InterPro" id="IPR014748">
    <property type="entry name" value="Enoyl-CoA_hydra_C"/>
</dbReference>
<dbReference type="OrthoDB" id="9775794at2"/>
<dbReference type="SUPFAM" id="SSF52096">
    <property type="entry name" value="ClpP/crotonase"/>
    <property type="match status" value="1"/>
</dbReference>
<comment type="similarity">
    <text evidence="1 3">Belongs to the enoyl-CoA hydratase/isomerase family.</text>
</comment>
<reference evidence="4 5" key="1">
    <citation type="journal article" date="2011" name="Stand. Genomic Sci.">
        <title>Complete genome sequence of the thermophilic, hydrogen-oxidizing Bacillus tusciae type strain (T2) and reclassification in the new genus, Kyrpidia gen. nov. as Kyrpidia tusciae comb. nov. and emendation of the family Alicyclobacillaceae da Costa and Rainey, 2010.</title>
        <authorList>
            <person name="Klenk H.P."/>
            <person name="Lapidus A."/>
            <person name="Chertkov O."/>
            <person name="Copeland A."/>
            <person name="Del Rio T.G."/>
            <person name="Nolan M."/>
            <person name="Lucas S."/>
            <person name="Chen F."/>
            <person name="Tice H."/>
            <person name="Cheng J.F."/>
            <person name="Han C."/>
            <person name="Bruce D."/>
            <person name="Goodwin L."/>
            <person name="Pitluck S."/>
            <person name="Pati A."/>
            <person name="Ivanova N."/>
            <person name="Mavromatis K."/>
            <person name="Daum C."/>
            <person name="Chen A."/>
            <person name="Palaniappan K."/>
            <person name="Chang Y.J."/>
            <person name="Land M."/>
            <person name="Hauser L."/>
            <person name="Jeffries C.D."/>
            <person name="Detter J.C."/>
            <person name="Rohde M."/>
            <person name="Abt B."/>
            <person name="Pukall R."/>
            <person name="Goker M."/>
            <person name="Bristow J."/>
            <person name="Markowitz V."/>
            <person name="Hugenholtz P."/>
            <person name="Eisen J.A."/>
        </authorList>
    </citation>
    <scope>NUCLEOTIDE SEQUENCE [LARGE SCALE GENOMIC DNA]</scope>
    <source>
        <strain evidence="4 5">DSM 2912</strain>
    </source>
</reference>
<dbReference type="InterPro" id="IPR018376">
    <property type="entry name" value="Enoyl-CoA_hyd/isom_CS"/>
</dbReference>
<keyword evidence="5" id="KW-1185">Reference proteome</keyword>
<gene>
    <name evidence="4" type="ordered locus">Btus_1266</name>
</gene>
<dbReference type="KEGG" id="bts:Btus_1266"/>
<dbReference type="PANTHER" id="PTHR11941:SF54">
    <property type="entry name" value="ENOYL-COA HYDRATASE, MITOCHONDRIAL"/>
    <property type="match status" value="1"/>
</dbReference>
<evidence type="ECO:0000256" key="1">
    <source>
        <dbReference type="ARBA" id="ARBA00005254"/>
    </source>
</evidence>
<name>D5WXT4_KYRT2</name>
<dbReference type="HOGENOM" id="CLU_009834_7_6_9"/>
<dbReference type="Gene3D" id="3.90.226.10">
    <property type="entry name" value="2-enoyl-CoA Hydratase, Chain A, domain 1"/>
    <property type="match status" value="1"/>
</dbReference>
<dbReference type="CDD" id="cd06558">
    <property type="entry name" value="crotonase-like"/>
    <property type="match status" value="1"/>
</dbReference>
<protein>
    <submittedName>
        <fullName evidence="4">Enoyl-CoA hydratase/isomerase</fullName>
    </submittedName>
</protein>
<organism evidence="4 5">
    <name type="scientific">Kyrpidia tusciae (strain DSM 2912 / NBRC 15312 / T2)</name>
    <name type="common">Bacillus tusciae</name>
    <dbReference type="NCBI Taxonomy" id="562970"/>
    <lineage>
        <taxon>Bacteria</taxon>
        <taxon>Bacillati</taxon>
        <taxon>Bacillota</taxon>
        <taxon>Bacilli</taxon>
        <taxon>Bacillales</taxon>
        <taxon>Alicyclobacillaceae</taxon>
        <taxon>Kyrpidia</taxon>
    </lineage>
</organism>
<dbReference type="PROSITE" id="PS00166">
    <property type="entry name" value="ENOYL_COA_HYDRATASE"/>
    <property type="match status" value="1"/>
</dbReference>
<dbReference type="InterPro" id="IPR001753">
    <property type="entry name" value="Enoyl-CoA_hydra/iso"/>
</dbReference>
<accession>D5WXT4</accession>
<keyword evidence="2" id="KW-0456">Lyase</keyword>
<evidence type="ECO:0000313" key="5">
    <source>
        <dbReference type="Proteomes" id="UP000002368"/>
    </source>
</evidence>
<dbReference type="Proteomes" id="UP000002368">
    <property type="component" value="Chromosome"/>
</dbReference>
<dbReference type="EMBL" id="CP002017">
    <property type="protein sequence ID" value="ADG05993.1"/>
    <property type="molecule type" value="Genomic_DNA"/>
</dbReference>
<dbReference type="Gene3D" id="1.10.12.10">
    <property type="entry name" value="Lyase 2-enoyl-coa Hydratase, Chain A, domain 2"/>
    <property type="match status" value="1"/>
</dbReference>
<dbReference type="GO" id="GO:0016829">
    <property type="term" value="F:lyase activity"/>
    <property type="evidence" value="ECO:0007669"/>
    <property type="project" value="UniProtKB-KW"/>
</dbReference>
<evidence type="ECO:0000256" key="3">
    <source>
        <dbReference type="RuleBase" id="RU003707"/>
    </source>
</evidence>
<evidence type="ECO:0000256" key="2">
    <source>
        <dbReference type="ARBA" id="ARBA00023239"/>
    </source>
</evidence>
<dbReference type="RefSeq" id="WP_013075283.1">
    <property type="nucleotide sequence ID" value="NC_014098.1"/>
</dbReference>
<evidence type="ECO:0000313" key="4">
    <source>
        <dbReference type="EMBL" id="ADG05993.1"/>
    </source>
</evidence>